<keyword evidence="3" id="KW-1185">Reference proteome</keyword>
<feature type="compositionally biased region" description="Basic and acidic residues" evidence="1">
    <location>
        <begin position="34"/>
        <end position="43"/>
    </location>
</feature>
<accession>F0SGS4</accession>
<protein>
    <submittedName>
        <fullName evidence="2">Uncharacterized protein</fullName>
    </submittedName>
</protein>
<sequence>MHDERFKIDTLKKRRPQLHFTFNREMKQNNALHTEPRPGERGRSPRKTWT</sequence>
<dbReference type="EMBL" id="CP002546">
    <property type="protein sequence ID" value="ADY58359.1"/>
    <property type="molecule type" value="Genomic_DNA"/>
</dbReference>
<dbReference type="Proteomes" id="UP000006860">
    <property type="component" value="Chromosome"/>
</dbReference>
<proteinExistence type="predicted"/>
<dbReference type="AlphaFoldDB" id="F0SGS4"/>
<evidence type="ECO:0000313" key="3">
    <source>
        <dbReference type="Proteomes" id="UP000006860"/>
    </source>
</evidence>
<evidence type="ECO:0000313" key="2">
    <source>
        <dbReference type="EMBL" id="ADY58359.1"/>
    </source>
</evidence>
<name>F0SGS4_RUBBR</name>
<organism evidence="2 3">
    <name type="scientific">Rubinisphaera brasiliensis (strain ATCC 49424 / DSM 5305 / JCM 21570 / IAM 15109 / NBRC 103401 / IFAM 1448)</name>
    <name type="common">Planctomyces brasiliensis</name>
    <dbReference type="NCBI Taxonomy" id="756272"/>
    <lineage>
        <taxon>Bacteria</taxon>
        <taxon>Pseudomonadati</taxon>
        <taxon>Planctomycetota</taxon>
        <taxon>Planctomycetia</taxon>
        <taxon>Planctomycetales</taxon>
        <taxon>Planctomycetaceae</taxon>
        <taxon>Rubinisphaera</taxon>
    </lineage>
</organism>
<dbReference type="KEGG" id="pbs:Plabr_0732"/>
<feature type="region of interest" description="Disordered" evidence="1">
    <location>
        <begin position="22"/>
        <end position="50"/>
    </location>
</feature>
<reference evidence="3" key="1">
    <citation type="submission" date="2011-02" db="EMBL/GenBank/DDBJ databases">
        <title>The complete genome of Planctomyces brasiliensis DSM 5305.</title>
        <authorList>
            <person name="Lucas S."/>
            <person name="Copeland A."/>
            <person name="Lapidus A."/>
            <person name="Bruce D."/>
            <person name="Goodwin L."/>
            <person name="Pitluck S."/>
            <person name="Kyrpides N."/>
            <person name="Mavromatis K."/>
            <person name="Pagani I."/>
            <person name="Ivanova N."/>
            <person name="Ovchinnikova G."/>
            <person name="Lu M."/>
            <person name="Detter J.C."/>
            <person name="Han C."/>
            <person name="Land M."/>
            <person name="Hauser L."/>
            <person name="Markowitz V."/>
            <person name="Cheng J.-F."/>
            <person name="Hugenholtz P."/>
            <person name="Woyke T."/>
            <person name="Wu D."/>
            <person name="Tindall B."/>
            <person name="Pomrenke H.G."/>
            <person name="Brambilla E."/>
            <person name="Klenk H.-P."/>
            <person name="Eisen J.A."/>
        </authorList>
    </citation>
    <scope>NUCLEOTIDE SEQUENCE [LARGE SCALE GENOMIC DNA]</scope>
    <source>
        <strain evidence="3">ATCC 49424 / DSM 5305 / JCM 21570 / NBRC 103401 / IFAM 1448</strain>
    </source>
</reference>
<gene>
    <name evidence="2" type="ordered locus">Plabr_0732</name>
</gene>
<evidence type="ECO:0000256" key="1">
    <source>
        <dbReference type="SAM" id="MobiDB-lite"/>
    </source>
</evidence>
<dbReference type="HOGENOM" id="CLU_3122300_0_0_0"/>